<gene>
    <name evidence="1" type="ordered locus">Desca_1528</name>
</gene>
<reference evidence="1" key="1">
    <citation type="submission" date="2011-05" db="EMBL/GenBank/DDBJ databases">
        <title>Complete sequence of Desulfotomaculum carboxydivorans CO-1-SRB.</title>
        <authorList>
            <consortium name="US DOE Joint Genome Institute"/>
            <person name="Lucas S."/>
            <person name="Han J."/>
            <person name="Lapidus A."/>
            <person name="Cheng J.-F."/>
            <person name="Goodwin L."/>
            <person name="Pitluck S."/>
            <person name="Peters L."/>
            <person name="Mikhailova N."/>
            <person name="Lu M."/>
            <person name="Han C."/>
            <person name="Tapia R."/>
            <person name="Land M."/>
            <person name="Hauser L."/>
            <person name="Kyrpides N."/>
            <person name="Ivanova N."/>
            <person name="Pagani I."/>
            <person name="Stams A."/>
            <person name="Plugge C."/>
            <person name="Muyzer G."/>
            <person name="Kuever J."/>
            <person name="Parshina S."/>
            <person name="Ivanova A."/>
            <person name="Nazina T."/>
            <person name="Woyke T."/>
        </authorList>
    </citation>
    <scope>NUCLEOTIDE SEQUENCE [LARGE SCALE GENOMIC DNA]</scope>
    <source>
        <strain evidence="1">CO-1-SRB</strain>
    </source>
</reference>
<keyword evidence="2" id="KW-1185">Reference proteome</keyword>
<dbReference type="EMBL" id="CP002736">
    <property type="protein sequence ID" value="AEF94383.1"/>
    <property type="molecule type" value="Genomic_DNA"/>
</dbReference>
<dbReference type="HOGENOM" id="CLU_2733502_0_0_9"/>
<sequence>MTHFKKECPVCGELMVETLVNVKVEDDLNVCQAESIPALICVNKDCTNREKYFAPFSLNLLKMKCPEVNKW</sequence>
<protein>
    <submittedName>
        <fullName evidence="1">Uncharacterized protein</fullName>
    </submittedName>
</protein>
<proteinExistence type="predicted"/>
<evidence type="ECO:0000313" key="2">
    <source>
        <dbReference type="Proteomes" id="UP000009226"/>
    </source>
</evidence>
<evidence type="ECO:0000313" key="1">
    <source>
        <dbReference type="EMBL" id="AEF94383.1"/>
    </source>
</evidence>
<dbReference type="KEGG" id="dca:Desca_1528"/>
<dbReference type="RefSeq" id="WP_013810231.1">
    <property type="nucleotide sequence ID" value="NC_015565.1"/>
</dbReference>
<accession>F6B6K9</accession>
<name>F6B6K9_DESCC</name>
<dbReference type="Proteomes" id="UP000009226">
    <property type="component" value="Chromosome"/>
</dbReference>
<organism evidence="1 2">
    <name type="scientific">Desulfotomaculum nigrificans (strain DSM 14880 / VKM B-2319 / CO-1-SRB)</name>
    <name type="common">Desulfotomaculum carboxydivorans</name>
    <dbReference type="NCBI Taxonomy" id="868595"/>
    <lineage>
        <taxon>Bacteria</taxon>
        <taxon>Bacillati</taxon>
        <taxon>Bacillota</taxon>
        <taxon>Clostridia</taxon>
        <taxon>Eubacteriales</taxon>
        <taxon>Desulfotomaculaceae</taxon>
        <taxon>Desulfotomaculum</taxon>
    </lineage>
</organism>
<dbReference type="AlphaFoldDB" id="F6B6K9"/>